<dbReference type="PANTHER" id="PTHR11614">
    <property type="entry name" value="PHOSPHOLIPASE-RELATED"/>
    <property type="match status" value="1"/>
</dbReference>
<evidence type="ECO:0000256" key="1">
    <source>
        <dbReference type="SAM" id="MobiDB-lite"/>
    </source>
</evidence>
<dbReference type="GO" id="GO:0016787">
    <property type="term" value="F:hydrolase activity"/>
    <property type="evidence" value="ECO:0007669"/>
    <property type="project" value="UniProtKB-KW"/>
</dbReference>
<organism evidence="3 4">
    <name type="scientific">Chloropicon primus</name>
    <dbReference type="NCBI Taxonomy" id="1764295"/>
    <lineage>
        <taxon>Eukaryota</taxon>
        <taxon>Viridiplantae</taxon>
        <taxon>Chlorophyta</taxon>
        <taxon>Chloropicophyceae</taxon>
        <taxon>Chloropicales</taxon>
        <taxon>Chloropicaceae</taxon>
        <taxon>Chloropicon</taxon>
    </lineage>
</organism>
<dbReference type="InterPro" id="IPR029058">
    <property type="entry name" value="AB_hydrolase_fold"/>
</dbReference>
<evidence type="ECO:0000313" key="3">
    <source>
        <dbReference type="EMBL" id="QDZ24650.1"/>
    </source>
</evidence>
<dbReference type="STRING" id="1764295.A0A5B8MYK9"/>
<dbReference type="EMBL" id="CP031047">
    <property type="protein sequence ID" value="QDZ24650.1"/>
    <property type="molecule type" value="Genomic_DNA"/>
</dbReference>
<gene>
    <name evidence="3" type="ORF">A3770_14p71680</name>
</gene>
<reference evidence="3 4" key="1">
    <citation type="submission" date="2018-07" db="EMBL/GenBank/DDBJ databases">
        <title>The complete nuclear genome of the prasinophyte Chloropicon primus (CCMP1205).</title>
        <authorList>
            <person name="Pombert J.-F."/>
            <person name="Otis C."/>
            <person name="Turmel M."/>
            <person name="Lemieux C."/>
        </authorList>
    </citation>
    <scope>NUCLEOTIDE SEQUENCE [LARGE SCALE GENOMIC DNA]</scope>
    <source>
        <strain evidence="3 4">CCMP1205</strain>
    </source>
</reference>
<accession>A0A5B8MYK9</accession>
<proteinExistence type="predicted"/>
<dbReference type="InterPro" id="IPR022742">
    <property type="entry name" value="Hydrolase_4"/>
</dbReference>
<evidence type="ECO:0000313" key="4">
    <source>
        <dbReference type="Proteomes" id="UP000316726"/>
    </source>
</evidence>
<keyword evidence="3" id="KW-0378">Hydrolase</keyword>
<dbReference type="SUPFAM" id="SSF53474">
    <property type="entry name" value="alpha/beta-Hydrolases"/>
    <property type="match status" value="1"/>
</dbReference>
<feature type="domain" description="Serine aminopeptidase S33" evidence="2">
    <location>
        <begin position="108"/>
        <end position="329"/>
    </location>
</feature>
<feature type="region of interest" description="Disordered" evidence="1">
    <location>
        <begin position="24"/>
        <end position="46"/>
    </location>
</feature>
<evidence type="ECO:0000259" key="2">
    <source>
        <dbReference type="Pfam" id="PF12146"/>
    </source>
</evidence>
<protein>
    <submittedName>
        <fullName evidence="3">Alpha/beta-hydrolase</fullName>
    </submittedName>
</protein>
<keyword evidence="4" id="KW-1185">Reference proteome</keyword>
<name>A0A5B8MYK9_9CHLO</name>
<dbReference type="AlphaFoldDB" id="A0A5B8MYK9"/>
<dbReference type="Proteomes" id="UP000316726">
    <property type="component" value="Chromosome 14"/>
</dbReference>
<dbReference type="Gene3D" id="3.40.50.1820">
    <property type="entry name" value="alpha/beta hydrolase"/>
    <property type="match status" value="1"/>
</dbReference>
<dbReference type="OrthoDB" id="2498029at2759"/>
<dbReference type="InterPro" id="IPR051044">
    <property type="entry name" value="MAG_DAG_Lipase"/>
</dbReference>
<dbReference type="Pfam" id="PF12146">
    <property type="entry name" value="Hydrolase_4"/>
    <property type="match status" value="1"/>
</dbReference>
<sequence length="347" mass="38830">MQVGASVAVAGLVGLGTYALSSHRNKGAPWPPQEKLQPDEETLGPHGFTKQWKNAQGYKIFSYFWPAKAKQSKGILLLLHGHGTNVPFEFLKNSRGAGFDRIYRGSWIEELNNRGYSCCGIDVQSKGRSEGCKGLQSYFESFDNVVADELAFMDRMADLGGKGFEAGLPVFPFAVSMGGARAAMMILRDEKRFKAALFYAPMLSLERVSKKGLNPYLKPMIDLFNRVGPTWRLAAVDKSKFPNLQEEFDKDFFSYHGNTPVRLAAEYLRVTEHIMKNLKSITLPFVTFHSEGDTMVDPDGSRRLVAEASSEIKVHEDCPGSWHVLIHEPGNEKTLEKTIKFLERVNV</sequence>